<keyword evidence="2" id="KW-1185">Reference proteome</keyword>
<accession>A0ACA9JX13</accession>
<comment type="caution">
    <text evidence="1">The sequence shown here is derived from an EMBL/GenBank/DDBJ whole genome shotgun (WGS) entry which is preliminary data.</text>
</comment>
<reference evidence="1" key="1">
    <citation type="submission" date="2021-06" db="EMBL/GenBank/DDBJ databases">
        <authorList>
            <person name="Kallberg Y."/>
            <person name="Tangrot J."/>
            <person name="Rosling A."/>
        </authorList>
    </citation>
    <scope>NUCLEOTIDE SEQUENCE</scope>
    <source>
        <strain evidence="1">AU212A</strain>
    </source>
</reference>
<sequence>MGNCVACMVKIHNKTDVYLLKPYKNKFEWGRLKYETEGNDVIYPNQTSIKAVQGRTGSPSGVKDSFTFEVVHQDNNIKIGQIELIFDVPYDTNIHTRSVNFKITNYSNVIIKIDTAEKWGGHGNGESLYKFFITYENPTVSIESRLRSKKGDQYYQR</sequence>
<dbReference type="EMBL" id="CAJVPM010000285">
    <property type="protein sequence ID" value="CAG8440371.1"/>
    <property type="molecule type" value="Genomic_DNA"/>
</dbReference>
<proteinExistence type="predicted"/>
<dbReference type="Proteomes" id="UP000789860">
    <property type="component" value="Unassembled WGS sequence"/>
</dbReference>
<protein>
    <submittedName>
        <fullName evidence="1">795_t:CDS:1</fullName>
    </submittedName>
</protein>
<gene>
    <name evidence="1" type="ORF">SCALOS_LOCUS577</name>
</gene>
<evidence type="ECO:0000313" key="2">
    <source>
        <dbReference type="Proteomes" id="UP000789860"/>
    </source>
</evidence>
<name>A0ACA9JX13_9GLOM</name>
<evidence type="ECO:0000313" key="1">
    <source>
        <dbReference type="EMBL" id="CAG8440371.1"/>
    </source>
</evidence>
<organism evidence="1 2">
    <name type="scientific">Scutellospora calospora</name>
    <dbReference type="NCBI Taxonomy" id="85575"/>
    <lineage>
        <taxon>Eukaryota</taxon>
        <taxon>Fungi</taxon>
        <taxon>Fungi incertae sedis</taxon>
        <taxon>Mucoromycota</taxon>
        <taxon>Glomeromycotina</taxon>
        <taxon>Glomeromycetes</taxon>
        <taxon>Diversisporales</taxon>
        <taxon>Gigasporaceae</taxon>
        <taxon>Scutellospora</taxon>
    </lineage>
</organism>